<feature type="chain" id="PRO_5044548217" evidence="1">
    <location>
        <begin position="20"/>
        <end position="351"/>
    </location>
</feature>
<dbReference type="AlphaFoldDB" id="A0A126QPV6"/>
<evidence type="ECO:0000313" key="3">
    <source>
        <dbReference type="EMBL" id="TDT88711.1"/>
    </source>
</evidence>
<reference evidence="3 5" key="2">
    <citation type="submission" date="2019-03" db="EMBL/GenBank/DDBJ databases">
        <title>Genomic Encyclopedia of Type Strains, Phase IV (KMG-IV): sequencing the most valuable type-strain genomes for metagenomic binning, comparative biology and taxonomic classification.</title>
        <authorList>
            <person name="Goeker M."/>
        </authorList>
    </citation>
    <scope>NUCLEOTIDE SEQUENCE [LARGE SCALE GENOMIC DNA]</scope>
    <source>
        <strain evidence="3 5">DSM 101483</strain>
    </source>
</reference>
<reference evidence="2 4" key="1">
    <citation type="journal article" date="2016" name="Front. Microbiol.">
        <title>Genome Sequence of the Piezophilic, Mesophilic Sulfate-Reducing Bacterium Desulfovibrio indicus J2T.</title>
        <authorList>
            <person name="Cao J."/>
            <person name="Maignien L."/>
            <person name="Shao Z."/>
            <person name="Alain K."/>
            <person name="Jebbar M."/>
        </authorList>
    </citation>
    <scope>NUCLEOTIDE SEQUENCE [LARGE SCALE GENOMIC DNA]</scope>
    <source>
        <strain evidence="2 4">J2</strain>
    </source>
</reference>
<dbReference type="CDD" id="cd13568">
    <property type="entry name" value="PBP2_TAXI_TRAP_like_3"/>
    <property type="match status" value="1"/>
</dbReference>
<dbReference type="Gene3D" id="3.40.190.10">
    <property type="entry name" value="Periplasmic binding protein-like II"/>
    <property type="match status" value="2"/>
</dbReference>
<evidence type="ECO:0000313" key="2">
    <source>
        <dbReference type="EMBL" id="AMK12110.1"/>
    </source>
</evidence>
<dbReference type="NCBIfam" id="TIGR02122">
    <property type="entry name" value="TRAP_TAXI"/>
    <property type="match status" value="1"/>
</dbReference>
<name>A0A126QPV6_9BACT</name>
<sequence>MRAKTLFLLCLMLFLAACGGGEEPAPKEKVGLERLKADKSTMTELKTPTFDHGKATFATIGTGGVNGVYYPSGGAIANMVNAKRDEYDIRMSVESTGGSVFNINAVLAGDMQFGMAQSDRQYQAVNGIAEWAEKGPQTKLRSVFSLHPEVLTLVAAADAGIKTIGDLKGHSVNIGNPGSGQHRNSTDALGAVGLSLGDIKPVEVRAIESSDLLQSGTIDAYFYTVGHPSAAIKEATEGKRKVVIVPISGVGALFAKFPYYVPAEIDTSFYPELASQDGKIQSFGVKATLVTSSDVPDGVVYAVTREVVENLDAFRAQHPALQCLTREGMLQGLSAPIHPGAAIYYRQAGMM</sequence>
<dbReference type="InterPro" id="IPR011852">
    <property type="entry name" value="TRAP_TAXI"/>
</dbReference>
<dbReference type="KEGG" id="dej:AWY79_13815"/>
<proteinExistence type="predicted"/>
<keyword evidence="4" id="KW-1185">Reference proteome</keyword>
<gene>
    <name evidence="2" type="ORF">AWY79_13815</name>
    <name evidence="3" type="ORF">EDC59_105112</name>
</gene>
<evidence type="ECO:0000313" key="5">
    <source>
        <dbReference type="Proteomes" id="UP000295506"/>
    </source>
</evidence>
<dbReference type="Proteomes" id="UP000055611">
    <property type="component" value="Chromosome"/>
</dbReference>
<dbReference type="SUPFAM" id="SSF53850">
    <property type="entry name" value="Periplasmic binding protein-like II"/>
    <property type="match status" value="1"/>
</dbReference>
<dbReference type="PANTHER" id="PTHR42941:SF1">
    <property type="entry name" value="SLL1037 PROTEIN"/>
    <property type="match status" value="1"/>
</dbReference>
<dbReference type="EMBL" id="CP014206">
    <property type="protein sequence ID" value="AMK12110.1"/>
    <property type="molecule type" value="Genomic_DNA"/>
</dbReference>
<dbReference type="Pfam" id="PF16868">
    <property type="entry name" value="NMT1_3"/>
    <property type="match status" value="1"/>
</dbReference>
<organism evidence="3 5">
    <name type="scientific">Pseudodesulfovibrio indicus</name>
    <dbReference type="NCBI Taxonomy" id="1716143"/>
    <lineage>
        <taxon>Bacteria</taxon>
        <taxon>Pseudomonadati</taxon>
        <taxon>Thermodesulfobacteriota</taxon>
        <taxon>Desulfovibrionia</taxon>
        <taxon>Desulfovibrionales</taxon>
        <taxon>Desulfovibrionaceae</taxon>
    </lineage>
</organism>
<feature type="signal peptide" evidence="1">
    <location>
        <begin position="1"/>
        <end position="19"/>
    </location>
</feature>
<dbReference type="PANTHER" id="PTHR42941">
    <property type="entry name" value="SLL1037 PROTEIN"/>
    <property type="match status" value="1"/>
</dbReference>
<protein>
    <submittedName>
        <fullName evidence="2">C4-dicarboxylate ABC transporter substrate-binding protein</fullName>
    </submittedName>
</protein>
<dbReference type="RefSeq" id="WP_066805130.1">
    <property type="nucleotide sequence ID" value="NZ_CP014206.1"/>
</dbReference>
<dbReference type="OrthoDB" id="9780180at2"/>
<keyword evidence="1" id="KW-0732">Signal</keyword>
<evidence type="ECO:0000313" key="4">
    <source>
        <dbReference type="Proteomes" id="UP000055611"/>
    </source>
</evidence>
<dbReference type="PROSITE" id="PS51257">
    <property type="entry name" value="PROKAR_LIPOPROTEIN"/>
    <property type="match status" value="1"/>
</dbReference>
<dbReference type="Proteomes" id="UP000295506">
    <property type="component" value="Unassembled WGS sequence"/>
</dbReference>
<accession>A0A126QPV6</accession>
<evidence type="ECO:0000256" key="1">
    <source>
        <dbReference type="SAM" id="SignalP"/>
    </source>
</evidence>
<dbReference type="EMBL" id="SOBK01000005">
    <property type="protein sequence ID" value="TDT88711.1"/>
    <property type="molecule type" value="Genomic_DNA"/>
</dbReference>